<dbReference type="InterPro" id="IPR058637">
    <property type="entry name" value="YknX-like_C"/>
</dbReference>
<accession>A0A4Y9ENL1</accession>
<evidence type="ECO:0000313" key="6">
    <source>
        <dbReference type="Proteomes" id="UP000297737"/>
    </source>
</evidence>
<evidence type="ECO:0000259" key="4">
    <source>
        <dbReference type="Pfam" id="PF25989"/>
    </source>
</evidence>
<dbReference type="PANTHER" id="PTHR30469:SF15">
    <property type="entry name" value="HLYD FAMILY OF SECRETION PROTEINS"/>
    <property type="match status" value="1"/>
</dbReference>
<dbReference type="Gene3D" id="2.40.30.170">
    <property type="match status" value="1"/>
</dbReference>
<feature type="chain" id="PRO_5021465466" evidence="2">
    <location>
        <begin position="27"/>
        <end position="351"/>
    </location>
</feature>
<feature type="domain" description="YknX-like C-terminal permuted SH3-like" evidence="4">
    <location>
        <begin position="279"/>
        <end position="349"/>
    </location>
</feature>
<keyword evidence="6" id="KW-1185">Reference proteome</keyword>
<dbReference type="Pfam" id="PF25989">
    <property type="entry name" value="YknX_C"/>
    <property type="match status" value="1"/>
</dbReference>
<comment type="caution">
    <text evidence="5">The sequence shown here is derived from an EMBL/GenBank/DDBJ whole genome shotgun (WGS) entry which is preliminary data.</text>
</comment>
<dbReference type="PROSITE" id="PS51257">
    <property type="entry name" value="PROKAR_LIPOPROTEIN"/>
    <property type="match status" value="1"/>
</dbReference>
<feature type="domain" description="Multidrug resistance protein MdtA-like barrel-sandwich hybrid" evidence="3">
    <location>
        <begin position="72"/>
        <end position="186"/>
    </location>
</feature>
<dbReference type="InterPro" id="IPR058625">
    <property type="entry name" value="MdtA-like_BSH"/>
</dbReference>
<dbReference type="EMBL" id="SIHO01000002">
    <property type="protein sequence ID" value="TFU03433.1"/>
    <property type="molecule type" value="Genomic_DNA"/>
</dbReference>
<sequence length="351" mass="36187">MRALRTGMTWAPLLALALLSACSKPAAETKAPAEQIITVSLAQVGAANATSEFSATGTVRFKRETALSFNTNGRIAAVNVVEGQAVVAGQPLARLDPTGLDAASAAARAEAARASADLERLRKLAAQGWITRPRLEAAEAAAAAARARVEQTGFDVRFGHIVAPTAGIVLKRHLEPGQVVAAGQPVVTIGEIASGYVLRVPLTDTDMARVHLGQRASVLLLALSPQPIFATVSEVGARSDDRTGTFQVEVKLPPTPGLRSGLIGRATMLGGAPLAAGTLKVPATAIFAARADEGFVYVFDAKTSTVHARMVGIGNISDNGVEIVSGLAAGDKVVRSGVDRLRDGLKVQVGA</sequence>
<dbReference type="Gene3D" id="1.10.287.470">
    <property type="entry name" value="Helix hairpin bin"/>
    <property type="match status" value="1"/>
</dbReference>
<dbReference type="Pfam" id="PF25917">
    <property type="entry name" value="BSH_RND"/>
    <property type="match status" value="1"/>
</dbReference>
<dbReference type="SUPFAM" id="SSF111369">
    <property type="entry name" value="HlyD-like secretion proteins"/>
    <property type="match status" value="1"/>
</dbReference>
<proteinExistence type="inferred from homology"/>
<dbReference type="InterPro" id="IPR006143">
    <property type="entry name" value="RND_pump_MFP"/>
</dbReference>
<dbReference type="NCBIfam" id="TIGR01730">
    <property type="entry name" value="RND_mfp"/>
    <property type="match status" value="1"/>
</dbReference>
<gene>
    <name evidence="5" type="ORF">EUV02_09685</name>
</gene>
<dbReference type="PANTHER" id="PTHR30469">
    <property type="entry name" value="MULTIDRUG RESISTANCE PROTEIN MDTA"/>
    <property type="match status" value="1"/>
</dbReference>
<dbReference type="Proteomes" id="UP000297737">
    <property type="component" value="Unassembled WGS sequence"/>
</dbReference>
<dbReference type="OrthoDB" id="9806939at2"/>
<organism evidence="5 6">
    <name type="scientific">Glacieibacterium arshaanense</name>
    <dbReference type="NCBI Taxonomy" id="2511025"/>
    <lineage>
        <taxon>Bacteria</taxon>
        <taxon>Pseudomonadati</taxon>
        <taxon>Pseudomonadota</taxon>
        <taxon>Alphaproteobacteria</taxon>
        <taxon>Sphingomonadales</taxon>
        <taxon>Sphingosinicellaceae</taxon>
        <taxon>Glacieibacterium</taxon>
    </lineage>
</organism>
<name>A0A4Y9ENL1_9SPHN</name>
<evidence type="ECO:0000256" key="1">
    <source>
        <dbReference type="ARBA" id="ARBA00009477"/>
    </source>
</evidence>
<evidence type="ECO:0000256" key="2">
    <source>
        <dbReference type="SAM" id="SignalP"/>
    </source>
</evidence>
<keyword evidence="2" id="KW-0732">Signal</keyword>
<protein>
    <submittedName>
        <fullName evidence="5">Efflux RND transporter periplasmic adaptor subunit</fullName>
    </submittedName>
</protein>
<dbReference type="Gene3D" id="2.40.50.100">
    <property type="match status" value="1"/>
</dbReference>
<dbReference type="GO" id="GO:0015562">
    <property type="term" value="F:efflux transmembrane transporter activity"/>
    <property type="evidence" value="ECO:0007669"/>
    <property type="project" value="TreeGrafter"/>
</dbReference>
<dbReference type="GO" id="GO:1990281">
    <property type="term" value="C:efflux pump complex"/>
    <property type="evidence" value="ECO:0007669"/>
    <property type="project" value="TreeGrafter"/>
</dbReference>
<dbReference type="Gene3D" id="2.40.420.20">
    <property type="match status" value="1"/>
</dbReference>
<evidence type="ECO:0000313" key="5">
    <source>
        <dbReference type="EMBL" id="TFU03433.1"/>
    </source>
</evidence>
<dbReference type="AlphaFoldDB" id="A0A4Y9ENL1"/>
<reference evidence="5 6" key="1">
    <citation type="submission" date="2019-02" db="EMBL/GenBank/DDBJ databases">
        <title>Polymorphobacter sp. isolated from the lake at the Tibet of China.</title>
        <authorList>
            <person name="Li A."/>
        </authorList>
    </citation>
    <scope>NUCLEOTIDE SEQUENCE [LARGE SCALE GENOMIC DNA]</scope>
    <source>
        <strain evidence="5 6">DJ1R-1</strain>
    </source>
</reference>
<evidence type="ECO:0000259" key="3">
    <source>
        <dbReference type="Pfam" id="PF25917"/>
    </source>
</evidence>
<comment type="similarity">
    <text evidence="1">Belongs to the membrane fusion protein (MFP) (TC 8.A.1) family.</text>
</comment>
<feature type="signal peptide" evidence="2">
    <location>
        <begin position="1"/>
        <end position="26"/>
    </location>
</feature>